<evidence type="ECO:0000313" key="2">
    <source>
        <dbReference type="EMBL" id="ERK70327.1"/>
    </source>
</evidence>
<comment type="caution">
    <text evidence="2">The sequence shown here is derived from an EMBL/GenBank/DDBJ whole genome shotgun (WGS) entry which is preliminary data.</text>
</comment>
<name>U2T6I5_LEIAQ</name>
<organism evidence="2 3">
    <name type="scientific">Leifsonia aquatica ATCC 14665</name>
    <dbReference type="NCBI Taxonomy" id="1358026"/>
    <lineage>
        <taxon>Bacteria</taxon>
        <taxon>Bacillati</taxon>
        <taxon>Actinomycetota</taxon>
        <taxon>Actinomycetes</taxon>
        <taxon>Micrococcales</taxon>
        <taxon>Microbacteriaceae</taxon>
        <taxon>Leifsonia</taxon>
    </lineage>
</organism>
<dbReference type="Proteomes" id="UP000016605">
    <property type="component" value="Unassembled WGS sequence"/>
</dbReference>
<reference evidence="2 3" key="1">
    <citation type="submission" date="2013-08" db="EMBL/GenBank/DDBJ databases">
        <authorList>
            <person name="Weinstock G."/>
            <person name="Sodergren E."/>
            <person name="Wylie T."/>
            <person name="Fulton L."/>
            <person name="Fulton R."/>
            <person name="Fronick C."/>
            <person name="O'Laughlin M."/>
            <person name="Godfrey J."/>
            <person name="Miner T."/>
            <person name="Herter B."/>
            <person name="Appelbaum E."/>
            <person name="Cordes M."/>
            <person name="Lek S."/>
            <person name="Wollam A."/>
            <person name="Pepin K.H."/>
            <person name="Palsikar V.B."/>
            <person name="Mitreva M."/>
            <person name="Wilson R.K."/>
        </authorList>
    </citation>
    <scope>NUCLEOTIDE SEQUENCE [LARGE SCALE GENOMIC DNA]</scope>
    <source>
        <strain evidence="2 3">ATCC 14665</strain>
    </source>
</reference>
<proteinExistence type="predicted"/>
<evidence type="ECO:0000313" key="3">
    <source>
        <dbReference type="Proteomes" id="UP000016605"/>
    </source>
</evidence>
<protein>
    <submittedName>
        <fullName evidence="2">Uncharacterized protein</fullName>
    </submittedName>
</protein>
<sequence length="39" mass="4471">MTSNEHRHQDRGVLRAGRPDGRPAVRVLPVITHCARRRV</sequence>
<feature type="region of interest" description="Disordered" evidence="1">
    <location>
        <begin position="1"/>
        <end position="21"/>
    </location>
</feature>
<accession>U2T6I5</accession>
<evidence type="ECO:0000256" key="1">
    <source>
        <dbReference type="SAM" id="MobiDB-lite"/>
    </source>
</evidence>
<dbReference type="EMBL" id="AWVQ01000475">
    <property type="protein sequence ID" value="ERK70327.1"/>
    <property type="molecule type" value="Genomic_DNA"/>
</dbReference>
<dbReference type="AlphaFoldDB" id="U2T6I5"/>
<gene>
    <name evidence="2" type="ORF">N136_03339</name>
</gene>
<dbReference type="HOGENOM" id="CLU_3312097_0_0_11"/>